<gene>
    <name evidence="2" type="ORF">PIB30_106055</name>
</gene>
<protein>
    <submittedName>
        <fullName evidence="2">Uncharacterized protein</fullName>
    </submittedName>
</protein>
<evidence type="ECO:0000256" key="1">
    <source>
        <dbReference type="SAM" id="MobiDB-lite"/>
    </source>
</evidence>
<sequence>MSEVRERGGVNGAGESWPWGHHRRSQKRKKVLRCDFTATVGDGGSAEVSAAVTLVHTERETLRERMVRARRGRERGHHRKFFRRRFCFLPLLHHRRSSEKPSLLVEPTMLVLVDLQNGEVQPPLGCGHRCGLSHSVSVARNPSP</sequence>
<dbReference type="EMBL" id="JASCZI010185313">
    <property type="protein sequence ID" value="MED6190458.1"/>
    <property type="molecule type" value="Genomic_DNA"/>
</dbReference>
<organism evidence="2 3">
    <name type="scientific">Stylosanthes scabra</name>
    <dbReference type="NCBI Taxonomy" id="79078"/>
    <lineage>
        <taxon>Eukaryota</taxon>
        <taxon>Viridiplantae</taxon>
        <taxon>Streptophyta</taxon>
        <taxon>Embryophyta</taxon>
        <taxon>Tracheophyta</taxon>
        <taxon>Spermatophyta</taxon>
        <taxon>Magnoliopsida</taxon>
        <taxon>eudicotyledons</taxon>
        <taxon>Gunneridae</taxon>
        <taxon>Pentapetalae</taxon>
        <taxon>rosids</taxon>
        <taxon>fabids</taxon>
        <taxon>Fabales</taxon>
        <taxon>Fabaceae</taxon>
        <taxon>Papilionoideae</taxon>
        <taxon>50 kb inversion clade</taxon>
        <taxon>dalbergioids sensu lato</taxon>
        <taxon>Dalbergieae</taxon>
        <taxon>Pterocarpus clade</taxon>
        <taxon>Stylosanthes</taxon>
    </lineage>
</organism>
<comment type="caution">
    <text evidence="2">The sequence shown here is derived from an EMBL/GenBank/DDBJ whole genome shotgun (WGS) entry which is preliminary data.</text>
</comment>
<feature type="non-terminal residue" evidence="2">
    <location>
        <position position="144"/>
    </location>
</feature>
<accession>A0ABU6X1C9</accession>
<reference evidence="2 3" key="1">
    <citation type="journal article" date="2023" name="Plants (Basel)">
        <title>Bridging the Gap: Combining Genomics and Transcriptomics Approaches to Understand Stylosanthes scabra, an Orphan Legume from the Brazilian Caatinga.</title>
        <authorList>
            <person name="Ferreira-Neto J.R.C."/>
            <person name="da Silva M.D."/>
            <person name="Binneck E."/>
            <person name="de Melo N.F."/>
            <person name="da Silva R.H."/>
            <person name="de Melo A.L.T.M."/>
            <person name="Pandolfi V."/>
            <person name="Bustamante F.O."/>
            <person name="Brasileiro-Vidal A.C."/>
            <person name="Benko-Iseppon A.M."/>
        </authorList>
    </citation>
    <scope>NUCLEOTIDE SEQUENCE [LARGE SCALE GENOMIC DNA]</scope>
    <source>
        <tissue evidence="2">Leaves</tissue>
    </source>
</reference>
<evidence type="ECO:0000313" key="2">
    <source>
        <dbReference type="EMBL" id="MED6190458.1"/>
    </source>
</evidence>
<dbReference type="Proteomes" id="UP001341840">
    <property type="component" value="Unassembled WGS sequence"/>
</dbReference>
<keyword evidence="3" id="KW-1185">Reference proteome</keyword>
<evidence type="ECO:0000313" key="3">
    <source>
        <dbReference type="Proteomes" id="UP001341840"/>
    </source>
</evidence>
<proteinExistence type="predicted"/>
<name>A0ABU6X1C9_9FABA</name>
<feature type="region of interest" description="Disordered" evidence="1">
    <location>
        <begin position="1"/>
        <end position="22"/>
    </location>
</feature>